<dbReference type="SUPFAM" id="SSF75304">
    <property type="entry name" value="Amidase signature (AS) enzymes"/>
    <property type="match status" value="1"/>
</dbReference>
<accession>A0A084EJR6</accession>
<proteinExistence type="predicted"/>
<name>A0A084EJR6_MYCCA</name>
<dbReference type="Gene3D" id="3.90.1300.10">
    <property type="entry name" value="Amidase signature (AS) domain"/>
    <property type="match status" value="1"/>
</dbReference>
<comment type="caution">
    <text evidence="2">The sequence shown here is derived from an EMBL/GenBank/DDBJ whole genome shotgun (WGS) entry which is preliminary data.</text>
</comment>
<protein>
    <submittedName>
        <fullName evidence="2">Glutamyl-tRNA(Gln) amidotransferase subunit A</fullName>
    </submittedName>
</protein>
<dbReference type="InterPro" id="IPR036928">
    <property type="entry name" value="AS_sf"/>
</dbReference>
<reference evidence="2 3" key="1">
    <citation type="submission" date="2014-02" db="EMBL/GenBank/DDBJ databases">
        <title>Genome sequence of Mycoplasma capricolum subsp. capricolum strain 14232.</title>
        <authorList>
            <person name="Sirand-Pugnet P."/>
            <person name="Breton M."/>
            <person name="Dordet-Frisoni E."/>
            <person name="Baranowski E."/>
            <person name="Barre A."/>
            <person name="Couture C."/>
            <person name="Dupuy V."/>
            <person name="Gaurivaud P."/>
            <person name="Jacob D."/>
            <person name="Lemaitre C."/>
            <person name="Manso-Silvan L."/>
            <person name="Nikolski M."/>
            <person name="Nouvel L.-X."/>
            <person name="Poumarat F."/>
            <person name="Tardy F."/>
            <person name="Thebault P."/>
            <person name="Theil S."/>
            <person name="Citti C."/>
            <person name="Thiaucourt F."/>
            <person name="Blanchard A."/>
        </authorList>
    </citation>
    <scope>NUCLEOTIDE SEQUENCE [LARGE SCALE GENOMIC DNA]</scope>
    <source>
        <strain evidence="2 3">14232</strain>
    </source>
</reference>
<sequence>MQDYRKKSIFEIHQDLVDKKYTVLDLTKEVLKNLKYELDSNAINYLAEIHALKQAKKVEENFDKNNLLCGIPYICKDNFSTRDIPTTASSKILENYIPNYSAALVDSLDKNQSILVGKSALDELGMGGTGLLSCNGKITNPWDKNRIVGGSSSGSAYLVAKGLVPFATGTDTGDSIRKPASYNGIVGFKPTYGVISRYGLLPYAPSLDTAGFFTKNVDDMAVLCDACYDNDNRDFASTTADHFDFLKQINDFSKIKAFGYITSVIDNLDQEHKNQYYKLFEILKNKGYQVKALDFRQDLLEAVLPVYLMIANSESVSTNSCLDGIKYGKRADGNDYNEIMINSRTQGFGEIVRRRFAIGSLVLKGENQEKYLVQAKKVRTLINRDFNNLFEQVDVLLLPPSLNIAPLIEEITNPNKKSHEKDFIDNILVLANFTGTPSITIPFFEIKNMPVGINITTKVKTDLLTLQAAKLLENIIGIKNQIVED</sequence>
<dbReference type="Pfam" id="PF01425">
    <property type="entry name" value="Amidase"/>
    <property type="match status" value="1"/>
</dbReference>
<dbReference type="InterPro" id="IPR023631">
    <property type="entry name" value="Amidase_dom"/>
</dbReference>
<dbReference type="PROSITE" id="PS00571">
    <property type="entry name" value="AMIDASES"/>
    <property type="match status" value="1"/>
</dbReference>
<dbReference type="RefSeq" id="WP_011387554.1">
    <property type="nucleotide sequence ID" value="NZ_JFDO01000026.1"/>
</dbReference>
<dbReference type="GeneID" id="23778336"/>
<dbReference type="PANTHER" id="PTHR11895:SF151">
    <property type="entry name" value="GLUTAMYL-TRNA(GLN) AMIDOTRANSFERASE SUBUNIT A"/>
    <property type="match status" value="1"/>
</dbReference>
<dbReference type="EMBL" id="JFDO01000026">
    <property type="protein sequence ID" value="KEZ18208.1"/>
    <property type="molecule type" value="Genomic_DNA"/>
</dbReference>
<keyword evidence="2" id="KW-0808">Transferase</keyword>
<dbReference type="InterPro" id="IPR020556">
    <property type="entry name" value="Amidase_CS"/>
</dbReference>
<evidence type="ECO:0000313" key="2">
    <source>
        <dbReference type="EMBL" id="KEZ18208.1"/>
    </source>
</evidence>
<evidence type="ECO:0000313" key="3">
    <source>
        <dbReference type="Proteomes" id="UP000028533"/>
    </source>
</evidence>
<dbReference type="PANTHER" id="PTHR11895">
    <property type="entry name" value="TRANSAMIDASE"/>
    <property type="match status" value="1"/>
</dbReference>
<organism evidence="2 3">
    <name type="scientific">Mycoplasma capricolum subsp. capricolum 14232</name>
    <dbReference type="NCBI Taxonomy" id="1188238"/>
    <lineage>
        <taxon>Bacteria</taxon>
        <taxon>Bacillati</taxon>
        <taxon>Mycoplasmatota</taxon>
        <taxon>Mollicutes</taxon>
        <taxon>Mycoplasmataceae</taxon>
        <taxon>Mycoplasma</taxon>
    </lineage>
</organism>
<gene>
    <name evidence="2" type="primary">gatA</name>
    <name evidence="2" type="ORF">MCAPa_6650</name>
</gene>
<evidence type="ECO:0000259" key="1">
    <source>
        <dbReference type="Pfam" id="PF01425"/>
    </source>
</evidence>
<feature type="domain" description="Amidase" evidence="1">
    <location>
        <begin position="30"/>
        <end position="464"/>
    </location>
</feature>
<dbReference type="GO" id="GO:0016740">
    <property type="term" value="F:transferase activity"/>
    <property type="evidence" value="ECO:0007669"/>
    <property type="project" value="UniProtKB-KW"/>
</dbReference>
<dbReference type="Proteomes" id="UP000028533">
    <property type="component" value="Unassembled WGS sequence"/>
</dbReference>
<dbReference type="InterPro" id="IPR000120">
    <property type="entry name" value="Amidase"/>
</dbReference>
<dbReference type="AlphaFoldDB" id="A0A084EJR6"/>